<evidence type="ECO:0000256" key="1">
    <source>
        <dbReference type="ARBA" id="ARBA00022801"/>
    </source>
</evidence>
<protein>
    <recommendedName>
        <fullName evidence="2">MurNAc-LAA domain-containing protein</fullName>
    </recommendedName>
</protein>
<organism evidence="3">
    <name type="scientific">marine metagenome</name>
    <dbReference type="NCBI Taxonomy" id="408172"/>
    <lineage>
        <taxon>unclassified sequences</taxon>
        <taxon>metagenomes</taxon>
        <taxon>ecological metagenomes</taxon>
    </lineage>
</organism>
<dbReference type="PANTHER" id="PTHR30404">
    <property type="entry name" value="N-ACETYLMURAMOYL-L-ALANINE AMIDASE"/>
    <property type="match status" value="1"/>
</dbReference>
<dbReference type="InterPro" id="IPR002508">
    <property type="entry name" value="MurNAc-LAA_cat"/>
</dbReference>
<evidence type="ECO:0000259" key="2">
    <source>
        <dbReference type="SMART" id="SM00646"/>
    </source>
</evidence>
<dbReference type="Gene3D" id="3.40.630.40">
    <property type="entry name" value="Zn-dependent exopeptidases"/>
    <property type="match status" value="1"/>
</dbReference>
<feature type="domain" description="MurNAc-LAA" evidence="2">
    <location>
        <begin position="323"/>
        <end position="477"/>
    </location>
</feature>
<keyword evidence="1" id="KW-0378">Hydrolase</keyword>
<gene>
    <name evidence="3" type="ORF">METZ01_LOCUS125257</name>
</gene>
<dbReference type="InterPro" id="IPR050695">
    <property type="entry name" value="N-acetylmuramoyl_amidase_3"/>
</dbReference>
<dbReference type="GO" id="GO:0030288">
    <property type="term" value="C:outer membrane-bounded periplasmic space"/>
    <property type="evidence" value="ECO:0007669"/>
    <property type="project" value="TreeGrafter"/>
</dbReference>
<dbReference type="GO" id="GO:0008745">
    <property type="term" value="F:N-acetylmuramoyl-L-alanine amidase activity"/>
    <property type="evidence" value="ECO:0007669"/>
    <property type="project" value="InterPro"/>
</dbReference>
<dbReference type="GO" id="GO:0009253">
    <property type="term" value="P:peptidoglycan catabolic process"/>
    <property type="evidence" value="ECO:0007669"/>
    <property type="project" value="InterPro"/>
</dbReference>
<dbReference type="AlphaFoldDB" id="A0A381Y7E8"/>
<sequence length="490" mass="55307">MIHKIFPFLFLITVLNGEIHVFNRSAGTESEIKTLPKSKLIYISAKDLARSFTSKLYENTERKKLVLYIAGRKIKISGNSSYIMIDDKPYQMPQITRVESNDLYVPAEDFLGILKATILPGINFDSRKEFLDIDIIRFNITGIHIDVKSNGTIIRLTTKKPFSERNISSFINKHGWYYLTVAGAMVDTTTLNAGLSRGVVRRIESDQIGKTAQVAFKLGKEVISHEWYQSLDPNEIVITLRTPLGKVDEYIEDVKERWRLDTVVLDAGHGGKDPGSQGKYGTKEKDVVLDITKRVGRLLEKNAGIKVVYTRDEDVWVPIIDRTKMANDANGKLFISVHANSNPNRKIQGFETYLLRPGKTEDAIEVASRENAVIKLEEKTGQYDNLTGENLIMATMAQSMFMKESEDLAAIIQMELDKRLNTPNRGVKQAGFYVLIGASMPNVLVEVGFISNPAEEKKLKQAVHKQRIAESIYEGIKHFKYSREKLLAGD</sequence>
<dbReference type="FunFam" id="3.40.630.40:FF:000005">
    <property type="entry name" value="N-acetylmuramoyl-L-alanine amidase (AmiA)"/>
    <property type="match status" value="1"/>
</dbReference>
<dbReference type="Pfam" id="PF01520">
    <property type="entry name" value="Amidase_3"/>
    <property type="match status" value="1"/>
</dbReference>
<name>A0A381Y7E8_9ZZZZ</name>
<dbReference type="CDD" id="cd02696">
    <property type="entry name" value="MurNAc-LAA"/>
    <property type="match status" value="1"/>
</dbReference>
<evidence type="ECO:0000313" key="3">
    <source>
        <dbReference type="EMBL" id="SVA72403.1"/>
    </source>
</evidence>
<proteinExistence type="predicted"/>
<accession>A0A381Y7E8</accession>
<dbReference type="PANTHER" id="PTHR30404:SF0">
    <property type="entry name" value="N-ACETYLMURAMOYL-L-ALANINE AMIDASE AMIC"/>
    <property type="match status" value="1"/>
</dbReference>
<reference evidence="3" key="1">
    <citation type="submission" date="2018-05" db="EMBL/GenBank/DDBJ databases">
        <authorList>
            <person name="Lanie J.A."/>
            <person name="Ng W.-L."/>
            <person name="Kazmierczak K.M."/>
            <person name="Andrzejewski T.M."/>
            <person name="Davidsen T.M."/>
            <person name="Wayne K.J."/>
            <person name="Tettelin H."/>
            <person name="Glass J.I."/>
            <person name="Rusch D."/>
            <person name="Podicherti R."/>
            <person name="Tsui H.-C.T."/>
            <person name="Winkler M.E."/>
        </authorList>
    </citation>
    <scope>NUCLEOTIDE SEQUENCE</scope>
</reference>
<dbReference type="SUPFAM" id="SSF53187">
    <property type="entry name" value="Zn-dependent exopeptidases"/>
    <property type="match status" value="1"/>
</dbReference>
<dbReference type="EMBL" id="UINC01017458">
    <property type="protein sequence ID" value="SVA72403.1"/>
    <property type="molecule type" value="Genomic_DNA"/>
</dbReference>
<dbReference type="SMART" id="SM00646">
    <property type="entry name" value="Ami_3"/>
    <property type="match status" value="1"/>
</dbReference>